<evidence type="ECO:0000259" key="2">
    <source>
        <dbReference type="Pfam" id="PF05970"/>
    </source>
</evidence>
<evidence type="ECO:0000313" key="4">
    <source>
        <dbReference type="Proteomes" id="UP000811246"/>
    </source>
</evidence>
<keyword evidence="1" id="KW-0378">Hydrolase</keyword>
<reference evidence="3" key="1">
    <citation type="submission" date="2021-01" db="EMBL/GenBank/DDBJ databases">
        <authorList>
            <person name="Lovell J.T."/>
            <person name="Bentley N."/>
            <person name="Bhattarai G."/>
            <person name="Jenkins J.W."/>
            <person name="Sreedasyam A."/>
            <person name="Alarcon Y."/>
            <person name="Bock C."/>
            <person name="Boston L."/>
            <person name="Carlson J."/>
            <person name="Cervantes K."/>
            <person name="Clermont K."/>
            <person name="Krom N."/>
            <person name="Kubenka K."/>
            <person name="Mamidi S."/>
            <person name="Mattison C."/>
            <person name="Monteros M."/>
            <person name="Pisani C."/>
            <person name="Plott C."/>
            <person name="Rajasekar S."/>
            <person name="Rhein H.S."/>
            <person name="Rohla C."/>
            <person name="Song M."/>
            <person name="Hilaire R.S."/>
            <person name="Shu S."/>
            <person name="Wells L."/>
            <person name="Wang X."/>
            <person name="Webber J."/>
            <person name="Heerema R.J."/>
            <person name="Klein P."/>
            <person name="Conner P."/>
            <person name="Grauke L."/>
            <person name="Grimwood J."/>
            <person name="Schmutz J."/>
            <person name="Randall J.J."/>
        </authorList>
    </citation>
    <scope>NUCLEOTIDE SEQUENCE</scope>
    <source>
        <tissue evidence="3">Leaf</tissue>
    </source>
</reference>
<comment type="cofactor">
    <cofactor evidence="1">
        <name>Mg(2+)</name>
        <dbReference type="ChEBI" id="CHEBI:18420"/>
    </cofactor>
</comment>
<comment type="caution">
    <text evidence="3">The sequence shown here is derived from an EMBL/GenBank/DDBJ whole genome shotgun (WGS) entry which is preliminary data.</text>
</comment>
<keyword evidence="1" id="KW-0347">Helicase</keyword>
<keyword evidence="1" id="KW-0233">DNA recombination</keyword>
<dbReference type="GO" id="GO:0016787">
    <property type="term" value="F:hydrolase activity"/>
    <property type="evidence" value="ECO:0007669"/>
    <property type="project" value="UniProtKB-KW"/>
</dbReference>
<dbReference type="EC" id="5.6.2.3" evidence="1"/>
<dbReference type="PANTHER" id="PTHR10492:SF90">
    <property type="entry name" value="ATP-DEPENDENT DNA HELICASE"/>
    <property type="match status" value="1"/>
</dbReference>
<proteinExistence type="inferred from homology"/>
<feature type="domain" description="DNA helicase Pif1-like DEAD-box helicase" evidence="2">
    <location>
        <begin position="510"/>
        <end position="676"/>
    </location>
</feature>
<gene>
    <name evidence="3" type="ORF">I3842_16G058500</name>
</gene>
<protein>
    <recommendedName>
        <fullName evidence="1">ATP-dependent DNA helicase</fullName>
        <ecNumber evidence="1">5.6.2.3</ecNumber>
    </recommendedName>
</protein>
<keyword evidence="1" id="KW-0067">ATP-binding</keyword>
<keyword evidence="1" id="KW-0227">DNA damage</keyword>
<dbReference type="PANTHER" id="PTHR10492">
    <property type="match status" value="1"/>
</dbReference>
<keyword evidence="1" id="KW-0234">DNA repair</keyword>
<accession>A0A922A0A3</accession>
<dbReference type="EMBL" id="CM031840">
    <property type="protein sequence ID" value="KAG6672457.1"/>
    <property type="molecule type" value="Genomic_DNA"/>
</dbReference>
<dbReference type="GO" id="GO:0006281">
    <property type="term" value="P:DNA repair"/>
    <property type="evidence" value="ECO:0007669"/>
    <property type="project" value="UniProtKB-KW"/>
</dbReference>
<dbReference type="AlphaFoldDB" id="A0A922A0A3"/>
<dbReference type="GO" id="GO:0005524">
    <property type="term" value="F:ATP binding"/>
    <property type="evidence" value="ECO:0007669"/>
    <property type="project" value="UniProtKB-KW"/>
</dbReference>
<dbReference type="InterPro" id="IPR010285">
    <property type="entry name" value="DNA_helicase_pif1-like_DEAD"/>
</dbReference>
<sequence length="839" mass="96972">MEDQVVLLLLQKPPSLLEEFVLNHNTSNKTIESSILTALIQMLNETNELVKVFHMVRDSFSEDDIHQMRLRRISSRTTNGRECNLPNCPEIATIYPLLFPYGEDGFRLDILCRTDRNTTPASIGKRIISPLNAMVIYRWAGYPDLFITFICNAKWTEIENTTISAEIPDVDKDKIAYDAVKQYMVHGPCGFINPKASCMINNKCIKSFSKKLCKETSIDEDGFSNGLKLDNRFIVPYNMDLLVKYQVHINVKWCNLSRSIKYLFKYINKGIDYATIKSYLDCKYVFATKACWRIFWFDIHYLEPAVKSFHLGNEQSIIFEDSDDLDNVFNRPNILQTKFTEWTKANVIFYLRMLLNIVKGRRSFEEIRTIDNILYPSLEWHETLNQASQWASGKQLRELFVTILIFCEVANLYKLWIGNWVLLSEDILHHQRKVFHCENMHLTKIQIKTYAICDIEQLLVRNGRSLREFENMPYPDILLFGKNKNRLLKEELDYNRVGLKEEHDKLFVNLNVEQTRIYDSVIESVNGKTDDFFFVYGHGGKIVLAGASSGIMTLLLPGGRTVYSKSQIPINLSNNLTCSFKQGSQLIELMVRTSLIIWDEAPMAHRNCFEAVDRSLRNILQFTNINIVLSCDFRQILLVVSKDKREQIVGTTINRSSLWRNCVIFTMTQNMRLNQNMGIGDGDLSCVESKGMIEIPPNLIVQSNDHPIADIVNATYSDLRDKYNNSRYVGKRAILAPTKDVVQDINDYMIDQLIDLDEQLSKWVVDAKIMTRTHVGKKVFIPHIILSPFDSKLSFILKRRQLPISICFAMTINKSQGQTLEHVGLFLEKTVFSHGQLYI</sequence>
<dbReference type="GO" id="GO:0000723">
    <property type="term" value="P:telomere maintenance"/>
    <property type="evidence" value="ECO:0007669"/>
    <property type="project" value="InterPro"/>
</dbReference>
<name>A0A922A0A3_CARIL</name>
<dbReference type="Pfam" id="PF05970">
    <property type="entry name" value="PIF1"/>
    <property type="match status" value="1"/>
</dbReference>
<comment type="similarity">
    <text evidence="1">Belongs to the helicase family.</text>
</comment>
<keyword evidence="1" id="KW-0547">Nucleotide-binding</keyword>
<evidence type="ECO:0000256" key="1">
    <source>
        <dbReference type="RuleBase" id="RU363044"/>
    </source>
</evidence>
<comment type="catalytic activity">
    <reaction evidence="1">
        <text>ATP + H2O = ADP + phosphate + H(+)</text>
        <dbReference type="Rhea" id="RHEA:13065"/>
        <dbReference type="ChEBI" id="CHEBI:15377"/>
        <dbReference type="ChEBI" id="CHEBI:15378"/>
        <dbReference type="ChEBI" id="CHEBI:30616"/>
        <dbReference type="ChEBI" id="CHEBI:43474"/>
        <dbReference type="ChEBI" id="CHEBI:456216"/>
        <dbReference type="EC" id="5.6.2.3"/>
    </reaction>
</comment>
<dbReference type="GO" id="GO:0043139">
    <property type="term" value="F:5'-3' DNA helicase activity"/>
    <property type="evidence" value="ECO:0007669"/>
    <property type="project" value="UniProtKB-EC"/>
</dbReference>
<dbReference type="GO" id="GO:0006310">
    <property type="term" value="P:DNA recombination"/>
    <property type="evidence" value="ECO:0007669"/>
    <property type="project" value="UniProtKB-KW"/>
</dbReference>
<organism evidence="3 4">
    <name type="scientific">Carya illinoinensis</name>
    <name type="common">Pecan</name>
    <dbReference type="NCBI Taxonomy" id="32201"/>
    <lineage>
        <taxon>Eukaryota</taxon>
        <taxon>Viridiplantae</taxon>
        <taxon>Streptophyta</taxon>
        <taxon>Embryophyta</taxon>
        <taxon>Tracheophyta</taxon>
        <taxon>Spermatophyta</taxon>
        <taxon>Magnoliopsida</taxon>
        <taxon>eudicotyledons</taxon>
        <taxon>Gunneridae</taxon>
        <taxon>Pentapetalae</taxon>
        <taxon>rosids</taxon>
        <taxon>fabids</taxon>
        <taxon>Fagales</taxon>
        <taxon>Juglandaceae</taxon>
        <taxon>Carya</taxon>
    </lineage>
</organism>
<dbReference type="Proteomes" id="UP000811246">
    <property type="component" value="Chromosome 16"/>
</dbReference>
<evidence type="ECO:0000313" key="3">
    <source>
        <dbReference type="EMBL" id="KAG6672457.1"/>
    </source>
</evidence>